<name>A0A9Q3FA64_9BASI</name>
<feature type="domain" description="Integrase catalytic" evidence="15">
    <location>
        <begin position="1"/>
        <end position="124"/>
    </location>
</feature>
<comment type="catalytic activity">
    <reaction evidence="14">
        <text>DNA(n) + a 2'-deoxyribonucleoside 5'-triphosphate = DNA(n+1) + diphosphate</text>
        <dbReference type="Rhea" id="RHEA:22508"/>
        <dbReference type="Rhea" id="RHEA-COMP:17339"/>
        <dbReference type="Rhea" id="RHEA-COMP:17340"/>
        <dbReference type="ChEBI" id="CHEBI:33019"/>
        <dbReference type="ChEBI" id="CHEBI:61560"/>
        <dbReference type="ChEBI" id="CHEBI:173112"/>
        <dbReference type="EC" id="2.7.7.7"/>
    </reaction>
</comment>
<dbReference type="GO" id="GO:0003887">
    <property type="term" value="F:DNA-directed DNA polymerase activity"/>
    <property type="evidence" value="ECO:0007669"/>
    <property type="project" value="UniProtKB-KW"/>
</dbReference>
<evidence type="ECO:0000256" key="14">
    <source>
        <dbReference type="ARBA" id="ARBA00049244"/>
    </source>
</evidence>
<keyword evidence="3" id="KW-0540">Nuclease</keyword>
<keyword evidence="11" id="KW-0239">DNA-directed DNA polymerase</keyword>
<dbReference type="EMBL" id="AVOT02041315">
    <property type="protein sequence ID" value="MBW0536611.1"/>
    <property type="molecule type" value="Genomic_DNA"/>
</dbReference>
<evidence type="ECO:0000256" key="3">
    <source>
        <dbReference type="ARBA" id="ARBA00022722"/>
    </source>
</evidence>
<evidence type="ECO:0000259" key="15">
    <source>
        <dbReference type="PROSITE" id="PS50994"/>
    </source>
</evidence>
<evidence type="ECO:0000313" key="17">
    <source>
        <dbReference type="Proteomes" id="UP000765509"/>
    </source>
</evidence>
<dbReference type="InterPro" id="IPR039537">
    <property type="entry name" value="Retrotran_Ty1/copia-like"/>
</dbReference>
<evidence type="ECO:0000256" key="2">
    <source>
        <dbReference type="ARBA" id="ARBA00022695"/>
    </source>
</evidence>
<dbReference type="PANTHER" id="PTHR42648:SF11">
    <property type="entry name" value="TRANSPOSON TY4-P GAG-POL POLYPROTEIN"/>
    <property type="match status" value="1"/>
</dbReference>
<keyword evidence="5" id="KW-0255">Endonuclease</keyword>
<keyword evidence="11" id="KW-0808">Transferase</keyword>
<dbReference type="GO" id="GO:0003723">
    <property type="term" value="F:RNA binding"/>
    <property type="evidence" value="ECO:0007669"/>
    <property type="project" value="UniProtKB-KW"/>
</dbReference>
<dbReference type="Gene3D" id="3.30.420.10">
    <property type="entry name" value="Ribonuclease H-like superfamily/Ribonuclease H"/>
    <property type="match status" value="1"/>
</dbReference>
<evidence type="ECO:0000256" key="1">
    <source>
        <dbReference type="ARBA" id="ARBA00022578"/>
    </source>
</evidence>
<dbReference type="Proteomes" id="UP000765509">
    <property type="component" value="Unassembled WGS sequence"/>
</dbReference>
<proteinExistence type="predicted"/>
<evidence type="ECO:0000256" key="13">
    <source>
        <dbReference type="ARBA" id="ARBA00048173"/>
    </source>
</evidence>
<evidence type="ECO:0000256" key="11">
    <source>
        <dbReference type="ARBA" id="ARBA00022932"/>
    </source>
</evidence>
<gene>
    <name evidence="16" type="ORF">O181_076326</name>
</gene>
<keyword evidence="17" id="KW-1185">Reference proteome</keyword>
<evidence type="ECO:0000256" key="7">
    <source>
        <dbReference type="ARBA" id="ARBA00022842"/>
    </source>
</evidence>
<evidence type="ECO:0000256" key="9">
    <source>
        <dbReference type="ARBA" id="ARBA00022908"/>
    </source>
</evidence>
<evidence type="ECO:0000256" key="12">
    <source>
        <dbReference type="ARBA" id="ARBA00023172"/>
    </source>
</evidence>
<evidence type="ECO:0000256" key="8">
    <source>
        <dbReference type="ARBA" id="ARBA00022884"/>
    </source>
</evidence>
<keyword evidence="1" id="KW-0815">Transposition</keyword>
<dbReference type="GO" id="GO:0004519">
    <property type="term" value="F:endonuclease activity"/>
    <property type="evidence" value="ECO:0007669"/>
    <property type="project" value="UniProtKB-KW"/>
</dbReference>
<keyword evidence="4" id="KW-0479">Metal-binding</keyword>
<protein>
    <recommendedName>
        <fullName evidence="15">Integrase catalytic domain-containing protein</fullName>
    </recommendedName>
</protein>
<dbReference type="InterPro" id="IPR036397">
    <property type="entry name" value="RNaseH_sf"/>
</dbReference>
<dbReference type="GO" id="GO:0046872">
    <property type="term" value="F:metal ion binding"/>
    <property type="evidence" value="ECO:0007669"/>
    <property type="project" value="UniProtKB-KW"/>
</dbReference>
<evidence type="ECO:0000313" key="16">
    <source>
        <dbReference type="EMBL" id="MBW0536611.1"/>
    </source>
</evidence>
<dbReference type="GO" id="GO:0006310">
    <property type="term" value="P:DNA recombination"/>
    <property type="evidence" value="ECO:0007669"/>
    <property type="project" value="UniProtKB-KW"/>
</dbReference>
<dbReference type="GO" id="GO:0015074">
    <property type="term" value="P:DNA integration"/>
    <property type="evidence" value="ECO:0007669"/>
    <property type="project" value="UniProtKB-KW"/>
</dbReference>
<dbReference type="GO" id="GO:0005634">
    <property type="term" value="C:nucleus"/>
    <property type="evidence" value="ECO:0007669"/>
    <property type="project" value="UniProtKB-ARBA"/>
</dbReference>
<keyword evidence="6" id="KW-0378">Hydrolase</keyword>
<evidence type="ECO:0000256" key="5">
    <source>
        <dbReference type="ARBA" id="ARBA00022759"/>
    </source>
</evidence>
<dbReference type="OrthoDB" id="1750639at2759"/>
<dbReference type="SUPFAM" id="SSF53098">
    <property type="entry name" value="Ribonuclease H-like"/>
    <property type="match status" value="1"/>
</dbReference>
<keyword evidence="2" id="KW-0548">Nucleotidyltransferase</keyword>
<dbReference type="PROSITE" id="PS50994">
    <property type="entry name" value="INTEGRASE"/>
    <property type="match status" value="1"/>
</dbReference>
<dbReference type="GO" id="GO:0016787">
    <property type="term" value="F:hydrolase activity"/>
    <property type="evidence" value="ECO:0007669"/>
    <property type="project" value="UniProtKB-KW"/>
</dbReference>
<accession>A0A9Q3FA64</accession>
<keyword evidence="12" id="KW-0233">DNA recombination</keyword>
<keyword evidence="9" id="KW-0229">DNA integration</keyword>
<comment type="catalytic activity">
    <reaction evidence="13">
        <text>DNA(n) + a 2'-deoxyribonucleoside 5'-triphosphate = DNA(n+1) + diphosphate</text>
        <dbReference type="Rhea" id="RHEA:22508"/>
        <dbReference type="Rhea" id="RHEA-COMP:17339"/>
        <dbReference type="Rhea" id="RHEA-COMP:17340"/>
        <dbReference type="ChEBI" id="CHEBI:33019"/>
        <dbReference type="ChEBI" id="CHEBI:61560"/>
        <dbReference type="ChEBI" id="CHEBI:173112"/>
        <dbReference type="EC" id="2.7.7.49"/>
    </reaction>
</comment>
<dbReference type="GO" id="GO:0003964">
    <property type="term" value="F:RNA-directed DNA polymerase activity"/>
    <property type="evidence" value="ECO:0007669"/>
    <property type="project" value="UniProtKB-KW"/>
</dbReference>
<dbReference type="InterPro" id="IPR001584">
    <property type="entry name" value="Integrase_cat-core"/>
</dbReference>
<dbReference type="GO" id="GO:0032196">
    <property type="term" value="P:transposition"/>
    <property type="evidence" value="ECO:0007669"/>
    <property type="project" value="UniProtKB-KW"/>
</dbReference>
<keyword evidence="10" id="KW-0695">RNA-directed DNA polymerase</keyword>
<dbReference type="PANTHER" id="PTHR42648">
    <property type="entry name" value="TRANSPOSASE, PUTATIVE-RELATED"/>
    <property type="match status" value="1"/>
</dbReference>
<keyword evidence="7" id="KW-0460">Magnesium</keyword>
<comment type="caution">
    <text evidence="16">The sequence shown here is derived from an EMBL/GenBank/DDBJ whole genome shotgun (WGS) entry which is preliminary data.</text>
</comment>
<keyword evidence="8" id="KW-0694">RNA-binding</keyword>
<evidence type="ECO:0000256" key="10">
    <source>
        <dbReference type="ARBA" id="ARBA00022918"/>
    </source>
</evidence>
<reference evidence="16" key="1">
    <citation type="submission" date="2021-03" db="EMBL/GenBank/DDBJ databases">
        <title>Draft genome sequence of rust myrtle Austropuccinia psidii MF-1, a brazilian biotype.</title>
        <authorList>
            <person name="Quecine M.C."/>
            <person name="Pachon D.M.R."/>
            <person name="Bonatelli M.L."/>
            <person name="Correr F.H."/>
            <person name="Franceschini L.M."/>
            <person name="Leite T.F."/>
            <person name="Margarido G.R.A."/>
            <person name="Almeida C.A."/>
            <person name="Ferrarezi J.A."/>
            <person name="Labate C.A."/>
        </authorList>
    </citation>
    <scope>NUCLEOTIDE SEQUENCE</scope>
    <source>
        <strain evidence="16">MF-1</strain>
    </source>
</reference>
<dbReference type="AlphaFoldDB" id="A0A9Q3FA64"/>
<organism evidence="16 17">
    <name type="scientific">Austropuccinia psidii MF-1</name>
    <dbReference type="NCBI Taxonomy" id="1389203"/>
    <lineage>
        <taxon>Eukaryota</taxon>
        <taxon>Fungi</taxon>
        <taxon>Dikarya</taxon>
        <taxon>Basidiomycota</taxon>
        <taxon>Pucciniomycotina</taxon>
        <taxon>Pucciniomycetes</taxon>
        <taxon>Pucciniales</taxon>
        <taxon>Sphaerophragmiaceae</taxon>
        <taxon>Austropuccinia</taxon>
    </lineage>
</organism>
<sequence>MSEKGKAEGYISSYLNELKNKLNITPGYIHTDQGGEFDSKAFLKLFISKGISLERGRPHSPQTNGVAEQFNQSLLTKIRCLLAQSNILISLWKEAAVHASMLLNHLPHKFLSMKSPNDLLVSRSSTIQPIHDLNQLLPFGIKVMVKNKSPISKVHVVGKVMKALTYEPYSDSLRVLDTISGKMKITQDFSQLKSNTTVILRKYPSVVPA</sequence>
<evidence type="ECO:0000256" key="4">
    <source>
        <dbReference type="ARBA" id="ARBA00022723"/>
    </source>
</evidence>
<evidence type="ECO:0000256" key="6">
    <source>
        <dbReference type="ARBA" id="ARBA00022801"/>
    </source>
</evidence>
<dbReference type="InterPro" id="IPR012337">
    <property type="entry name" value="RNaseH-like_sf"/>
</dbReference>